<evidence type="ECO:0000313" key="5">
    <source>
        <dbReference type="Proteomes" id="UP000006038"/>
    </source>
</evidence>
<reference evidence="4" key="1">
    <citation type="journal article" date="2013" name="Nat. Commun.">
        <title>Whole-genome sequencing of Oryza brachyantha reveals mechanisms underlying Oryza genome evolution.</title>
        <authorList>
            <person name="Chen J."/>
            <person name="Huang Q."/>
            <person name="Gao D."/>
            <person name="Wang J."/>
            <person name="Lang Y."/>
            <person name="Liu T."/>
            <person name="Li B."/>
            <person name="Bai Z."/>
            <person name="Luis Goicoechea J."/>
            <person name="Liang C."/>
            <person name="Chen C."/>
            <person name="Zhang W."/>
            <person name="Sun S."/>
            <person name="Liao Y."/>
            <person name="Zhang X."/>
            <person name="Yang L."/>
            <person name="Song C."/>
            <person name="Wang M."/>
            <person name="Shi J."/>
            <person name="Liu G."/>
            <person name="Liu J."/>
            <person name="Zhou H."/>
            <person name="Zhou W."/>
            <person name="Yu Q."/>
            <person name="An N."/>
            <person name="Chen Y."/>
            <person name="Cai Q."/>
            <person name="Wang B."/>
            <person name="Liu B."/>
            <person name="Min J."/>
            <person name="Huang Y."/>
            <person name="Wu H."/>
            <person name="Li Z."/>
            <person name="Zhang Y."/>
            <person name="Yin Y."/>
            <person name="Song W."/>
            <person name="Jiang J."/>
            <person name="Jackson S.A."/>
            <person name="Wing R.A."/>
            <person name="Wang J."/>
            <person name="Chen M."/>
        </authorList>
    </citation>
    <scope>NUCLEOTIDE SEQUENCE [LARGE SCALE GENOMIC DNA]</scope>
    <source>
        <strain evidence="4">cv. IRGC 101232</strain>
    </source>
</reference>
<dbReference type="HOGENOM" id="CLU_554783_0_0_1"/>
<evidence type="ECO:0000256" key="1">
    <source>
        <dbReference type="ARBA" id="ARBA00022679"/>
    </source>
</evidence>
<protein>
    <submittedName>
        <fullName evidence="4">Uncharacterized protein</fullName>
    </submittedName>
</protein>
<feature type="region of interest" description="Disordered" evidence="3">
    <location>
        <begin position="1"/>
        <end position="20"/>
    </location>
</feature>
<dbReference type="STRING" id="4533.J3MB78"/>
<dbReference type="AlphaFoldDB" id="J3MB78"/>
<dbReference type="EnsemblPlants" id="OB06G12720.1">
    <property type="protein sequence ID" value="OB06G12720.1"/>
    <property type="gene ID" value="OB06G12720"/>
</dbReference>
<feature type="region of interest" description="Disordered" evidence="3">
    <location>
        <begin position="42"/>
        <end position="72"/>
    </location>
</feature>
<organism evidence="4">
    <name type="scientific">Oryza brachyantha</name>
    <name type="common">malo sina</name>
    <dbReference type="NCBI Taxonomy" id="4533"/>
    <lineage>
        <taxon>Eukaryota</taxon>
        <taxon>Viridiplantae</taxon>
        <taxon>Streptophyta</taxon>
        <taxon>Embryophyta</taxon>
        <taxon>Tracheophyta</taxon>
        <taxon>Spermatophyta</taxon>
        <taxon>Magnoliopsida</taxon>
        <taxon>Liliopsida</taxon>
        <taxon>Poales</taxon>
        <taxon>Poaceae</taxon>
        <taxon>BOP clade</taxon>
        <taxon>Oryzoideae</taxon>
        <taxon>Oryzeae</taxon>
        <taxon>Oryzinae</taxon>
        <taxon>Oryza</taxon>
    </lineage>
</organism>
<proteinExistence type="predicted"/>
<dbReference type="Proteomes" id="UP000006038">
    <property type="component" value="Chromosome 6"/>
</dbReference>
<evidence type="ECO:0000256" key="2">
    <source>
        <dbReference type="ARBA" id="ARBA00023315"/>
    </source>
</evidence>
<keyword evidence="5" id="KW-1185">Reference proteome</keyword>
<dbReference type="OMA" id="NCTARTM"/>
<keyword evidence="2" id="KW-0012">Acyltransferase</keyword>
<dbReference type="Gramene" id="OB06G12720.1">
    <property type="protein sequence ID" value="OB06G12720.1"/>
    <property type="gene ID" value="OB06G12720"/>
</dbReference>
<dbReference type="Pfam" id="PF02458">
    <property type="entry name" value="Transferase"/>
    <property type="match status" value="1"/>
</dbReference>
<evidence type="ECO:0000256" key="3">
    <source>
        <dbReference type="SAM" id="MobiDB-lite"/>
    </source>
</evidence>
<reference evidence="4" key="2">
    <citation type="submission" date="2013-04" db="UniProtKB">
        <authorList>
            <consortium name="EnsemblPlants"/>
        </authorList>
    </citation>
    <scope>IDENTIFICATION</scope>
</reference>
<dbReference type="InterPro" id="IPR051504">
    <property type="entry name" value="Plant_metabolite_acyltrans"/>
</dbReference>
<dbReference type="GO" id="GO:0050734">
    <property type="term" value="F:hydroxycinnamoyltransferase activity"/>
    <property type="evidence" value="ECO:0007669"/>
    <property type="project" value="UniProtKB-ARBA"/>
</dbReference>
<dbReference type="Gene3D" id="3.30.559.10">
    <property type="entry name" value="Chloramphenicol acetyltransferase-like domain"/>
    <property type="match status" value="2"/>
</dbReference>
<accession>J3MB78</accession>
<name>J3MB78_ORYBR</name>
<keyword evidence="1" id="KW-0808">Transferase</keyword>
<dbReference type="eggNOG" id="KOG0800">
    <property type="taxonomic scope" value="Eukaryota"/>
</dbReference>
<evidence type="ECO:0000313" key="4">
    <source>
        <dbReference type="EnsemblPlants" id="OB06G12720.1"/>
    </source>
</evidence>
<dbReference type="PANTHER" id="PTHR31625">
    <property type="match status" value="1"/>
</dbReference>
<feature type="compositionally biased region" description="Basic and acidic residues" evidence="3">
    <location>
        <begin position="1"/>
        <end position="13"/>
    </location>
</feature>
<dbReference type="InterPro" id="IPR023213">
    <property type="entry name" value="CAT-like_dom_sf"/>
</dbReference>
<sequence>MASRLDDHDDPLHIDGGPAPVAGVVEAATVRYAWTAAAGEEDAGHVDDGVGGDAVRAPLPRPVPGDMDAGEASDDLPHVPANLDDGDNIDGGDGFRLFRVRLRPRDGACSSFFTLEIPHPDAEESTHHDLHFVRAYKLTQFLANLLSNCTARTMSSRSVRVLSVTHVQPQRTTGGGKLQLVAAGDGVVKLSFFDVMFVSMMPIQRLFFYEGPDLPPFPSLVSSLKSSLAATLAVYLPLAGKLTFRAALGDVAIDCSPAGAAAPRGVKCVEAESCHVDDELESALDAMRRLAGDVEHNVEAFMELVPELDVEHLPAPVLAVQVTRPAGDEGDAVGAVAVGVSMHHAVADGQSLWQFMKAWSAAALVGSPAAPGLLPPTFDRSLIRHPRSEEFAGMFLRMSSPTLPAVTLHSKPIDMAQQRRRTFFLSAGEIQSLKQRISESKSGREQLHNRLSTYVAITSLAWTSVVRAKSLDADDDVYFMVKVRLDVISTSI</sequence>